<dbReference type="Pfam" id="PF00627">
    <property type="entry name" value="UBA"/>
    <property type="match status" value="2"/>
</dbReference>
<protein>
    <recommendedName>
        <fullName evidence="9">UV excision repair protein RAD23</fullName>
    </recommendedName>
</protein>
<dbReference type="SUPFAM" id="SSF46934">
    <property type="entry name" value="UBA-like"/>
    <property type="match status" value="2"/>
</dbReference>
<dbReference type="InterPro" id="IPR036353">
    <property type="entry name" value="XPC-bd_sf"/>
</dbReference>
<gene>
    <name evidence="7" type="ORF">NSK_003530</name>
</gene>
<dbReference type="SUPFAM" id="SSF101238">
    <property type="entry name" value="XPC-binding domain"/>
    <property type="match status" value="1"/>
</dbReference>
<dbReference type="GO" id="GO:0006289">
    <property type="term" value="P:nucleotide-excision repair"/>
    <property type="evidence" value="ECO:0007669"/>
    <property type="project" value="InterPro"/>
</dbReference>
<dbReference type="Gene3D" id="3.10.20.90">
    <property type="entry name" value="Phosphatidylinositol 3-kinase Catalytic Subunit, Chain A, domain 1"/>
    <property type="match status" value="1"/>
</dbReference>
<dbReference type="CDD" id="cd14281">
    <property type="entry name" value="UBA2_Rad23_like"/>
    <property type="match status" value="1"/>
</dbReference>
<feature type="region of interest" description="Disordered" evidence="4">
    <location>
        <begin position="244"/>
        <end position="286"/>
    </location>
</feature>
<proteinExistence type="predicted"/>
<dbReference type="PANTHER" id="PTHR10621">
    <property type="entry name" value="UV EXCISION REPAIR PROTEIN RAD23"/>
    <property type="match status" value="1"/>
</dbReference>
<dbReference type="SMART" id="SM00727">
    <property type="entry name" value="STI1"/>
    <property type="match status" value="1"/>
</dbReference>
<dbReference type="InterPro" id="IPR029071">
    <property type="entry name" value="Ubiquitin-like_domsf"/>
</dbReference>
<feature type="region of interest" description="Disordered" evidence="4">
    <location>
        <begin position="409"/>
        <end position="439"/>
    </location>
</feature>
<dbReference type="GO" id="GO:0031593">
    <property type="term" value="F:polyubiquitin modification-dependent protein binding"/>
    <property type="evidence" value="ECO:0007669"/>
    <property type="project" value="TreeGrafter"/>
</dbReference>
<evidence type="ECO:0000259" key="6">
    <source>
        <dbReference type="PROSITE" id="PS50053"/>
    </source>
</evidence>
<evidence type="ECO:0000256" key="2">
    <source>
        <dbReference type="ARBA" id="ARBA00022763"/>
    </source>
</evidence>
<evidence type="ECO:0000256" key="3">
    <source>
        <dbReference type="ARBA" id="ARBA00023204"/>
    </source>
</evidence>
<dbReference type="GO" id="GO:0043130">
    <property type="term" value="F:ubiquitin binding"/>
    <property type="evidence" value="ECO:0007669"/>
    <property type="project" value="TreeGrafter"/>
</dbReference>
<feature type="compositionally biased region" description="Gly residues" evidence="4">
    <location>
        <begin position="409"/>
        <end position="433"/>
    </location>
</feature>
<evidence type="ECO:0000313" key="8">
    <source>
        <dbReference type="Proteomes" id="UP000355283"/>
    </source>
</evidence>
<dbReference type="InterPro" id="IPR000626">
    <property type="entry name" value="Ubiquitin-like_dom"/>
</dbReference>
<dbReference type="EMBL" id="SDOX01000016">
    <property type="protein sequence ID" value="TFJ85107.1"/>
    <property type="molecule type" value="Genomic_DNA"/>
</dbReference>
<dbReference type="PANTHER" id="PTHR10621:SF0">
    <property type="entry name" value="UV EXCISION REPAIR PROTEIN RAD23"/>
    <property type="match status" value="1"/>
</dbReference>
<evidence type="ECO:0000256" key="4">
    <source>
        <dbReference type="SAM" id="MobiDB-lite"/>
    </source>
</evidence>
<keyword evidence="1" id="KW-0677">Repeat</keyword>
<dbReference type="GO" id="GO:0043161">
    <property type="term" value="P:proteasome-mediated ubiquitin-dependent protein catabolic process"/>
    <property type="evidence" value="ECO:0007669"/>
    <property type="project" value="InterPro"/>
</dbReference>
<dbReference type="SUPFAM" id="SSF54236">
    <property type="entry name" value="Ubiquitin-like"/>
    <property type="match status" value="1"/>
</dbReference>
<dbReference type="GO" id="GO:0003684">
    <property type="term" value="F:damaged DNA binding"/>
    <property type="evidence" value="ECO:0007669"/>
    <property type="project" value="InterPro"/>
</dbReference>
<dbReference type="SMART" id="SM00213">
    <property type="entry name" value="UBQ"/>
    <property type="match status" value="1"/>
</dbReference>
<name>A0A4D9D403_9STRA</name>
<dbReference type="AlphaFoldDB" id="A0A4D9D403"/>
<dbReference type="InterPro" id="IPR015940">
    <property type="entry name" value="UBA"/>
</dbReference>
<evidence type="ECO:0008006" key="9">
    <source>
        <dbReference type="Google" id="ProtNLM"/>
    </source>
</evidence>
<dbReference type="CDD" id="cd14270">
    <property type="entry name" value="UBA"/>
    <property type="match status" value="1"/>
</dbReference>
<dbReference type="Gene3D" id="1.10.10.540">
    <property type="entry name" value="XPC-binding domain"/>
    <property type="match status" value="1"/>
</dbReference>
<evidence type="ECO:0000259" key="5">
    <source>
        <dbReference type="PROSITE" id="PS50030"/>
    </source>
</evidence>
<feature type="compositionally biased region" description="Low complexity" evidence="4">
    <location>
        <begin position="249"/>
        <end position="260"/>
    </location>
</feature>
<dbReference type="Pfam" id="PF09280">
    <property type="entry name" value="XPC-binding"/>
    <property type="match status" value="1"/>
</dbReference>
<dbReference type="Proteomes" id="UP000355283">
    <property type="component" value="Unassembled WGS sequence"/>
</dbReference>
<dbReference type="OrthoDB" id="419317at2759"/>
<keyword evidence="2" id="KW-0227">DNA damage</keyword>
<dbReference type="GO" id="GO:0070628">
    <property type="term" value="F:proteasome binding"/>
    <property type="evidence" value="ECO:0007669"/>
    <property type="project" value="TreeGrafter"/>
</dbReference>
<reference evidence="7 8" key="1">
    <citation type="submission" date="2019-01" db="EMBL/GenBank/DDBJ databases">
        <title>Nuclear Genome Assembly of the Microalgal Biofuel strain Nannochloropsis salina CCMP1776.</title>
        <authorList>
            <person name="Hovde B."/>
        </authorList>
    </citation>
    <scope>NUCLEOTIDE SEQUENCE [LARGE SCALE GENOMIC DNA]</scope>
    <source>
        <strain evidence="7 8">CCMP1776</strain>
    </source>
</reference>
<dbReference type="GO" id="GO:0005829">
    <property type="term" value="C:cytosol"/>
    <property type="evidence" value="ECO:0007669"/>
    <property type="project" value="TreeGrafter"/>
</dbReference>
<feature type="domain" description="UBA" evidence="5">
    <location>
        <begin position="356"/>
        <end position="397"/>
    </location>
</feature>
<keyword evidence="8" id="KW-1185">Reference proteome</keyword>
<evidence type="ECO:0000313" key="7">
    <source>
        <dbReference type="EMBL" id="TFJ85107.1"/>
    </source>
</evidence>
<feature type="domain" description="Ubiquitin-like" evidence="6">
    <location>
        <begin position="1"/>
        <end position="64"/>
    </location>
</feature>
<dbReference type="PROSITE" id="PS50053">
    <property type="entry name" value="UBIQUITIN_2"/>
    <property type="match status" value="1"/>
</dbReference>
<feature type="domain" description="UBA" evidence="5">
    <location>
        <begin position="119"/>
        <end position="159"/>
    </location>
</feature>
<comment type="caution">
    <text evidence="7">The sequence shown here is derived from an EMBL/GenBank/DDBJ whole genome shotgun (WGS) entry which is preliminary data.</text>
</comment>
<dbReference type="InterPro" id="IPR009060">
    <property type="entry name" value="UBA-like_sf"/>
</dbReference>
<dbReference type="InterPro" id="IPR006636">
    <property type="entry name" value="STI1_HS-bd"/>
</dbReference>
<feature type="region of interest" description="Disordered" evidence="4">
    <location>
        <begin position="79"/>
        <end position="121"/>
    </location>
</feature>
<sequence>MKLTVKDVGGKKMVVEVEPVMKIGELKTKLQAEQNGADPARQKMIHKGKVLKDDDTIESTGVTETDFYVCMVSAAQKPKTTPVAAPAPAATTAPATPSVGTTPETTTTGTAATPPAPSPADAAQVEGLVSMGFAEANVRAALEATGGSPDAAYALLESGAPIQPPTPAATPSATSAASNSITSLEAFRALPQFDQLRRLVQSNPGAIDQVLGFIGQQSPQLLQVILAQQDEFVAMMNEPIEGDTASGAQQLQQQQQPSQQANPFAALGGLGGMEGAGGAEGQNGPSPQQLAQILQAMPEQQRNQLLAALVGLPPEQVQQFSGQLIEALASGAAPGLGGMGGMAGAPPPGSQRIELTAEEAANLNQLVEMGFERNEALQVFLACDKNLEMAASVLFQEAETGGAGFGGAGGAGGSGGDGGSGGGSGGSTGGDTGSGDQMY</sequence>
<dbReference type="GO" id="GO:0005654">
    <property type="term" value="C:nucleoplasm"/>
    <property type="evidence" value="ECO:0007669"/>
    <property type="project" value="TreeGrafter"/>
</dbReference>
<organism evidence="7 8">
    <name type="scientific">Nannochloropsis salina CCMP1776</name>
    <dbReference type="NCBI Taxonomy" id="1027361"/>
    <lineage>
        <taxon>Eukaryota</taxon>
        <taxon>Sar</taxon>
        <taxon>Stramenopiles</taxon>
        <taxon>Ochrophyta</taxon>
        <taxon>Eustigmatophyceae</taxon>
        <taxon>Eustigmatales</taxon>
        <taxon>Monodopsidaceae</taxon>
        <taxon>Microchloropsis</taxon>
        <taxon>Microchloropsis salina</taxon>
    </lineage>
</organism>
<dbReference type="CDD" id="cd01805">
    <property type="entry name" value="Ubl_Rad23"/>
    <property type="match status" value="1"/>
</dbReference>
<keyword evidence="3" id="KW-0234">DNA repair</keyword>
<feature type="compositionally biased region" description="Gly residues" evidence="4">
    <location>
        <begin position="268"/>
        <end position="281"/>
    </location>
</feature>
<dbReference type="SMART" id="SM00165">
    <property type="entry name" value="UBA"/>
    <property type="match status" value="2"/>
</dbReference>
<dbReference type="Gene3D" id="1.10.8.10">
    <property type="entry name" value="DNA helicase RuvA subunit, C-terminal domain"/>
    <property type="match status" value="2"/>
</dbReference>
<dbReference type="PROSITE" id="PS50030">
    <property type="entry name" value="UBA"/>
    <property type="match status" value="2"/>
</dbReference>
<accession>A0A4D9D403</accession>
<dbReference type="FunFam" id="1.10.8.10:FF:000002">
    <property type="entry name" value="UV excision repair protein RAD23 homolog"/>
    <property type="match status" value="1"/>
</dbReference>
<dbReference type="Pfam" id="PF00240">
    <property type="entry name" value="ubiquitin"/>
    <property type="match status" value="1"/>
</dbReference>
<dbReference type="InterPro" id="IPR015360">
    <property type="entry name" value="XPC-bd"/>
</dbReference>
<evidence type="ECO:0000256" key="1">
    <source>
        <dbReference type="ARBA" id="ARBA00022737"/>
    </source>
</evidence>